<feature type="domain" description="Type II secretion system protein GspF" evidence="7">
    <location>
        <begin position="175"/>
        <end position="297"/>
    </location>
</feature>
<dbReference type="GO" id="GO:0005886">
    <property type="term" value="C:plasma membrane"/>
    <property type="evidence" value="ECO:0007669"/>
    <property type="project" value="UniProtKB-SubCell"/>
</dbReference>
<name>A0A8A4ZHA4_9MICO</name>
<feature type="transmembrane region" description="Helical" evidence="6">
    <location>
        <begin position="133"/>
        <end position="150"/>
    </location>
</feature>
<feature type="transmembrane region" description="Helical" evidence="6">
    <location>
        <begin position="108"/>
        <end position="127"/>
    </location>
</feature>
<dbReference type="AlphaFoldDB" id="A0A8A4ZHA4"/>
<keyword evidence="4 6" id="KW-1133">Transmembrane helix</keyword>
<dbReference type="KEGG" id="psic:J4E96_05010"/>
<keyword evidence="9" id="KW-1185">Reference proteome</keyword>
<evidence type="ECO:0000256" key="6">
    <source>
        <dbReference type="SAM" id="Phobius"/>
    </source>
</evidence>
<dbReference type="RefSeq" id="WP_227424686.1">
    <property type="nucleotide sequence ID" value="NZ_CP071868.1"/>
</dbReference>
<feature type="transmembrane region" description="Helical" evidence="6">
    <location>
        <begin position="280"/>
        <end position="300"/>
    </location>
</feature>
<evidence type="ECO:0000256" key="1">
    <source>
        <dbReference type="ARBA" id="ARBA00004651"/>
    </source>
</evidence>
<evidence type="ECO:0000256" key="5">
    <source>
        <dbReference type="ARBA" id="ARBA00023136"/>
    </source>
</evidence>
<evidence type="ECO:0000256" key="4">
    <source>
        <dbReference type="ARBA" id="ARBA00022989"/>
    </source>
</evidence>
<proteinExistence type="predicted"/>
<comment type="subcellular location">
    <subcellularLocation>
        <location evidence="1">Cell membrane</location>
        <topology evidence="1">Multi-pass membrane protein</topology>
    </subcellularLocation>
</comment>
<dbReference type="EMBL" id="CP071868">
    <property type="protein sequence ID" value="QTE30359.1"/>
    <property type="molecule type" value="Genomic_DNA"/>
</dbReference>
<dbReference type="Pfam" id="PF00482">
    <property type="entry name" value="T2SSF"/>
    <property type="match status" value="1"/>
</dbReference>
<evidence type="ECO:0000313" key="9">
    <source>
        <dbReference type="Proteomes" id="UP000663937"/>
    </source>
</evidence>
<dbReference type="PANTHER" id="PTHR35007">
    <property type="entry name" value="INTEGRAL MEMBRANE PROTEIN-RELATED"/>
    <property type="match status" value="1"/>
</dbReference>
<evidence type="ECO:0000313" key="8">
    <source>
        <dbReference type="EMBL" id="QTE30359.1"/>
    </source>
</evidence>
<keyword evidence="2" id="KW-1003">Cell membrane</keyword>
<evidence type="ECO:0000256" key="3">
    <source>
        <dbReference type="ARBA" id="ARBA00022692"/>
    </source>
</evidence>
<organism evidence="8 9">
    <name type="scientific">Pengzhenrongella sicca</name>
    <dbReference type="NCBI Taxonomy" id="2819238"/>
    <lineage>
        <taxon>Bacteria</taxon>
        <taxon>Bacillati</taxon>
        <taxon>Actinomycetota</taxon>
        <taxon>Actinomycetes</taxon>
        <taxon>Micrococcales</taxon>
        <taxon>Pengzhenrongella</taxon>
    </lineage>
</organism>
<feature type="transmembrane region" description="Helical" evidence="6">
    <location>
        <begin position="6"/>
        <end position="25"/>
    </location>
</feature>
<sequence length="310" mass="32230">MSASALGAAIGASGGLGLVLVASRLSARRVRFDDRVAPYLRSPRSASALLAGPELQTPFPTLERLIAPVMADGVRLVARLGSPSADLRRRLERAGRPESVEQFRAAQVVWGVLGLAAGLALALMAFAGRGTSLAVGAVLVVLGGLAGVVGRDQHLSRQVRGRQARMLAELPTVAELLALSVGAGEGPVGALERVVRTTRGALADELARTLADARAGTPLTQALRALADRTSLAPLTRFTEGVAIAIERGTPLAQVLRAQAQDVRESGRQALMEAGGRKEVAMMVPVVFLILPVTVAFAAFPSLVVLRLGQ</sequence>
<dbReference type="Proteomes" id="UP000663937">
    <property type="component" value="Chromosome"/>
</dbReference>
<evidence type="ECO:0000256" key="2">
    <source>
        <dbReference type="ARBA" id="ARBA00022475"/>
    </source>
</evidence>
<dbReference type="PANTHER" id="PTHR35007:SF2">
    <property type="entry name" value="PILUS ASSEMBLE PROTEIN"/>
    <property type="match status" value="1"/>
</dbReference>
<evidence type="ECO:0000259" key="7">
    <source>
        <dbReference type="Pfam" id="PF00482"/>
    </source>
</evidence>
<dbReference type="InterPro" id="IPR018076">
    <property type="entry name" value="T2SS_GspF_dom"/>
</dbReference>
<protein>
    <submittedName>
        <fullName evidence="8">Type II secretion system F family protein</fullName>
    </submittedName>
</protein>
<keyword evidence="5 6" id="KW-0472">Membrane</keyword>
<keyword evidence="3 6" id="KW-0812">Transmembrane</keyword>
<reference evidence="8" key="1">
    <citation type="submission" date="2021-03" db="EMBL/GenBank/DDBJ databases">
        <title>Pengzhenrongella sicca gen. nov., sp. nov., a new member of suborder Micrococcineae isolated from High-Arctic tundra soil.</title>
        <authorList>
            <person name="Peng F."/>
        </authorList>
    </citation>
    <scope>NUCLEOTIDE SEQUENCE</scope>
    <source>
        <strain evidence="8">LRZ-2</strain>
    </source>
</reference>
<accession>A0A8A4ZHA4</accession>
<gene>
    <name evidence="8" type="ORF">J4E96_05010</name>
</gene>